<dbReference type="GO" id="GO:0003844">
    <property type="term" value="F:1,4-alpha-glucan branching enzyme activity"/>
    <property type="evidence" value="ECO:0007669"/>
    <property type="project" value="InterPro"/>
</dbReference>
<dbReference type="Proteomes" id="UP000282028">
    <property type="component" value="Unassembled WGS sequence"/>
</dbReference>
<evidence type="ECO:0000259" key="7">
    <source>
        <dbReference type="Pfam" id="PF03065"/>
    </source>
</evidence>
<comment type="similarity">
    <text evidence="1 5">Belongs to the glycosyl hydrolase 57 family.</text>
</comment>
<dbReference type="GO" id="GO:0005576">
    <property type="term" value="C:extracellular region"/>
    <property type="evidence" value="ECO:0007669"/>
    <property type="project" value="TreeGrafter"/>
</dbReference>
<dbReference type="OrthoDB" id="9803279at2"/>
<dbReference type="Pfam" id="PF13439">
    <property type="entry name" value="Glyco_transf_4"/>
    <property type="match status" value="1"/>
</dbReference>
<dbReference type="InterPro" id="IPR037090">
    <property type="entry name" value="57_glycoside_trans_central"/>
</dbReference>
<feature type="binding site" evidence="4">
    <location>
        <position position="403"/>
    </location>
    <ligand>
        <name>substrate</name>
    </ligand>
</feature>
<reference evidence="10 11" key="1">
    <citation type="submission" date="2018-10" db="EMBL/GenBank/DDBJ databases">
        <title>Phylogenomics of Brevibacillus.</title>
        <authorList>
            <person name="Dunlap C."/>
        </authorList>
    </citation>
    <scope>NUCLEOTIDE SEQUENCE [LARGE SCALE GENOMIC DNA]</scope>
    <source>
        <strain evidence="10 11">JCM 12215</strain>
    </source>
</reference>
<dbReference type="Pfam" id="PF03065">
    <property type="entry name" value="Glyco_hydro_57"/>
    <property type="match status" value="1"/>
</dbReference>
<evidence type="ECO:0000256" key="1">
    <source>
        <dbReference type="ARBA" id="ARBA00006821"/>
    </source>
</evidence>
<name>A0A3M8CA94_9BACL</name>
<dbReference type="GO" id="GO:0030979">
    <property type="term" value="P:alpha-glucan biosynthetic process"/>
    <property type="evidence" value="ECO:0007669"/>
    <property type="project" value="InterPro"/>
</dbReference>
<dbReference type="PANTHER" id="PTHR41695:SF1">
    <property type="entry name" value="1,4-ALPHA-GLUCAN BRANCHING ENZYME TK1436"/>
    <property type="match status" value="1"/>
</dbReference>
<dbReference type="InterPro" id="IPR040042">
    <property type="entry name" value="Branching_enz_MT3115-like"/>
</dbReference>
<feature type="binding site" evidence="4">
    <location>
        <position position="469"/>
    </location>
    <ligand>
        <name>substrate</name>
    </ligand>
</feature>
<evidence type="ECO:0000259" key="6">
    <source>
        <dbReference type="Pfam" id="PF00534"/>
    </source>
</evidence>
<evidence type="ECO:0000256" key="3">
    <source>
        <dbReference type="PIRSR" id="PIRSR640042-1"/>
    </source>
</evidence>
<dbReference type="PANTHER" id="PTHR41695">
    <property type="entry name" value="1,4-ALPHA-GLUCAN BRANCHING ENZYME RV3031-RELATED"/>
    <property type="match status" value="1"/>
</dbReference>
<dbReference type="Gene3D" id="3.20.110.10">
    <property type="entry name" value="Glycoside hydrolase 38, N terminal domain"/>
    <property type="match status" value="1"/>
</dbReference>
<sequence>MHHGYLALVLHAHLPYVRHGDRDDCLEERWIYEAMLESYLPILLVCEKLLEDRIDFRLTVAVSPTLLSMLEDELVQSRFRIHLRKTVELAGREVRRSVEHPKEHRLAKMYLERFREIVTYCTKHQYSLIPALKKLQDSGCVEVITCAATHAFLPYVETEEAIRAQLLTGIETHTRILGKRPTGIWLPECGYTLGLDRLLKEAGIRYFFVDSHTIQHATPHPRRGLYAPLLTPYDVAAFARDEVASRQVWSSYDGYPGDFDYREYYRDIGFDREMTYIEPYIHPAGIRVHTGLKYHRITGKNVEKDWYDPQLAREKAEAHAQHFLEHRERQVRETAVWMDREPLVVATYDAELFGHWWYEGPQFLDHLLRKTAMASDEVRLITPAAYLERYPENDRARLPMSSWGRNGYGEVWLNERNDWLYRHLHQAEREMVEAVIQVHRQQDHGEKAEFGVRCLRQAARELMLAQSSDWSFIMDGQTVVEYAVRRVHDHLTRFFELIEMVRSDQYEPVKIQSMEMAYPLFPDVRERYYLPASMHKVNVSQQMVAVSQAHGTQPRILMLSWEFPPYVVGGLGRAVYDLAIHLVRLGVEVHVLTGSADRVAGSEWLEGIHVHRVNTFSTAEQEDFLQWVFQLNLAIVDTVEQMRREGFYPDLIHAHDWLVGWAAVEMKHRWNLPLISTIHALEHGRHQGIHSPLQQRIHDCERELCKVSDRIFVCSQYMMEEVKRLFGMAEEKMCLIYNGVESPPDLSEEMSRHMEEVRRELGLGQGPMLFFVGRLVKEKGVHLLLHAVSRLRHEHPDLTLVIAGKGPMREELQDLAHRYGIASEVRFLGFVEDERRNVLFRLADVAVFPSLYEPFGIVALEAMSFGTPLLAADTGGLREIVRHQENGVTMYAGDVDSLVNQLRWLLNHPEDRIFMSKVAQSEVQSRYAWTHLAQKTVEQYRMLLPAVRPDEEVDLVSSKVP</sequence>
<dbReference type="RefSeq" id="WP_122909641.1">
    <property type="nucleotide sequence ID" value="NZ_CBCSBE010000002.1"/>
</dbReference>
<feature type="domain" description="1,4-alpha-glucan branching enzyme C-terminal" evidence="8">
    <location>
        <begin position="423"/>
        <end position="529"/>
    </location>
</feature>
<dbReference type="SUPFAM" id="SSF53756">
    <property type="entry name" value="UDP-Glycosyltransferase/glycogen phosphorylase"/>
    <property type="match status" value="1"/>
</dbReference>
<dbReference type="InterPro" id="IPR027291">
    <property type="entry name" value="Glyco_hydro_38_N_sf"/>
</dbReference>
<keyword evidence="11" id="KW-1185">Reference proteome</keyword>
<proteinExistence type="inferred from homology"/>
<evidence type="ECO:0000313" key="11">
    <source>
        <dbReference type="Proteomes" id="UP000282028"/>
    </source>
</evidence>
<dbReference type="InterPro" id="IPR001296">
    <property type="entry name" value="Glyco_trans_1"/>
</dbReference>
<dbReference type="EMBL" id="RHHR01000026">
    <property type="protein sequence ID" value="RNB72307.1"/>
    <property type="molecule type" value="Genomic_DNA"/>
</dbReference>
<organism evidence="10 11">
    <name type="scientific">Brevibacillus invocatus</name>
    <dbReference type="NCBI Taxonomy" id="173959"/>
    <lineage>
        <taxon>Bacteria</taxon>
        <taxon>Bacillati</taxon>
        <taxon>Bacillota</taxon>
        <taxon>Bacilli</taxon>
        <taxon>Bacillales</taxon>
        <taxon>Paenibacillaceae</taxon>
        <taxon>Brevibacillus</taxon>
    </lineage>
</organism>
<comment type="caution">
    <text evidence="10">The sequence shown here is derived from an EMBL/GenBank/DDBJ whole genome shotgun (WGS) entry which is preliminary data.</text>
</comment>
<dbReference type="CDD" id="cd10792">
    <property type="entry name" value="GH57N_AmyC_like"/>
    <property type="match status" value="1"/>
</dbReference>
<dbReference type="Gene3D" id="3.40.50.2000">
    <property type="entry name" value="Glycogen Phosphorylase B"/>
    <property type="match status" value="2"/>
</dbReference>
<feature type="binding site" evidence="4">
    <location>
        <position position="257"/>
    </location>
    <ligand>
        <name>substrate</name>
    </ligand>
</feature>
<evidence type="ECO:0000313" key="10">
    <source>
        <dbReference type="EMBL" id="RNB72307.1"/>
    </source>
</evidence>
<dbReference type="InterPro" id="IPR028098">
    <property type="entry name" value="Glyco_trans_4-like_N"/>
</dbReference>
<dbReference type="SUPFAM" id="SSF88713">
    <property type="entry name" value="Glycoside hydrolase/deacetylase"/>
    <property type="match status" value="1"/>
</dbReference>
<dbReference type="InterPro" id="IPR011330">
    <property type="entry name" value="Glyco_hydro/deAcase_b/a-brl"/>
</dbReference>
<dbReference type="InterPro" id="IPR004300">
    <property type="entry name" value="Glyco_hydro_57_N"/>
</dbReference>
<dbReference type="Pfam" id="PF09210">
    <property type="entry name" value="BE_C"/>
    <property type="match status" value="1"/>
</dbReference>
<evidence type="ECO:0000259" key="9">
    <source>
        <dbReference type="Pfam" id="PF13439"/>
    </source>
</evidence>
<dbReference type="Pfam" id="PF00534">
    <property type="entry name" value="Glycos_transf_1"/>
    <property type="match status" value="1"/>
</dbReference>
<evidence type="ECO:0000256" key="2">
    <source>
        <dbReference type="ARBA" id="ARBA00023277"/>
    </source>
</evidence>
<accession>A0A3M8CA94</accession>
<dbReference type="AlphaFoldDB" id="A0A3M8CA94"/>
<feature type="active site" description="Proton donor" evidence="3">
    <location>
        <position position="349"/>
    </location>
</feature>
<evidence type="ECO:0000256" key="4">
    <source>
        <dbReference type="PIRSR" id="PIRSR640042-2"/>
    </source>
</evidence>
<gene>
    <name evidence="10" type="ORF">EDM52_14230</name>
</gene>
<dbReference type="InterPro" id="IPR015293">
    <property type="entry name" value="BE_C"/>
</dbReference>
<feature type="domain" description="Glycosyltransferase subfamily 4-like N-terminal" evidence="9">
    <location>
        <begin position="568"/>
        <end position="741"/>
    </location>
</feature>
<dbReference type="CDD" id="cd03801">
    <property type="entry name" value="GT4_PimA-like"/>
    <property type="match status" value="1"/>
</dbReference>
<feature type="binding site" evidence="4">
    <location>
        <position position="240"/>
    </location>
    <ligand>
        <name>substrate</name>
    </ligand>
</feature>
<feature type="active site" description="Nucleophile" evidence="3">
    <location>
        <position position="188"/>
    </location>
</feature>
<dbReference type="InterPro" id="IPR028995">
    <property type="entry name" value="Glyco_hydro_57/38_cen_sf"/>
</dbReference>
<keyword evidence="2 5" id="KW-0119">Carbohydrate metabolism</keyword>
<feature type="domain" description="Glycoside hydrolase family 57 N-terminal" evidence="7">
    <location>
        <begin position="7"/>
        <end position="302"/>
    </location>
</feature>
<dbReference type="Gene3D" id="1.20.1430.10">
    <property type="entry name" value="Families 57/38 glycoside transferase, middle domain"/>
    <property type="match status" value="1"/>
</dbReference>
<evidence type="ECO:0000256" key="5">
    <source>
        <dbReference type="RuleBase" id="RU361196"/>
    </source>
</evidence>
<evidence type="ECO:0000259" key="8">
    <source>
        <dbReference type="Pfam" id="PF09210"/>
    </source>
</evidence>
<feature type="domain" description="Glycosyl transferase family 1" evidence="6">
    <location>
        <begin position="755"/>
        <end position="917"/>
    </location>
</feature>
<dbReference type="SUPFAM" id="SSF88688">
    <property type="entry name" value="Families 57/38 glycoside transferase middle domain"/>
    <property type="match status" value="1"/>
</dbReference>
<protein>
    <submittedName>
        <fullName evidence="10">DUF1957 domain-containing protein</fullName>
    </submittedName>
</protein>